<comment type="similarity">
    <text evidence="1">Belongs to the SMDT1/EMRE family.</text>
</comment>
<dbReference type="GO" id="GO:0051560">
    <property type="term" value="P:mitochondrial calcium ion homeostasis"/>
    <property type="evidence" value="ECO:0007669"/>
    <property type="project" value="UniProtKB-UniRule"/>
</dbReference>
<keyword evidence="1" id="KW-0812">Transmembrane</keyword>
<keyword evidence="3" id="KW-1185">Reference proteome</keyword>
<protein>
    <recommendedName>
        <fullName evidence="1">Essential MCU regulator, mitochondrial</fullName>
    </recommendedName>
    <alternativeName>
        <fullName evidence="1">Single-pass membrane protein with aspartate-rich tail 1, mitochondrial</fullName>
    </alternativeName>
</protein>
<sequence length="106" mass="11742">MPDGIVKNTSESTPNISAFKSRYDLHKLSRLQARNNSNYVPRFKTWATFSFPLSVLALKHCTISRILGVTVASVVGIYAGGVMSIHIAALLEENEIFTPQDDEDDD</sequence>
<evidence type="ECO:0000313" key="2">
    <source>
        <dbReference type="EMBL" id="CAL4237695.1"/>
    </source>
</evidence>
<dbReference type="GO" id="GO:1990246">
    <property type="term" value="C:uniplex complex"/>
    <property type="evidence" value="ECO:0007669"/>
    <property type="project" value="UniProtKB-UniRule"/>
</dbReference>
<comment type="subunit">
    <text evidence="1">Component of the uniplex complex. Interacts (via the transmembrane region) with MCU (via the first transmembrane region); the interaction is direct.</text>
</comment>
<keyword evidence="1" id="KW-0472">Membrane</keyword>
<dbReference type="InterPro" id="IPR018782">
    <property type="entry name" value="MCU_reg"/>
</dbReference>
<name>A0AAV2SU84_MEGNR</name>
<comment type="subcellular location">
    <subcellularLocation>
        <location evidence="1">Mitochondrion inner membrane</location>
        <topology evidence="1">Single-pass membrane protein</topology>
    </subcellularLocation>
</comment>
<keyword evidence="1" id="KW-0999">Mitochondrion inner membrane</keyword>
<dbReference type="GO" id="GO:0036444">
    <property type="term" value="P:calcium import into the mitochondrion"/>
    <property type="evidence" value="ECO:0007669"/>
    <property type="project" value="UniProtKB-UniRule"/>
</dbReference>
<gene>
    <name evidence="2" type="ORF">MNOR_LOCUS40391</name>
</gene>
<keyword evidence="1" id="KW-0813">Transport</keyword>
<keyword evidence="1" id="KW-0496">Mitochondrion</keyword>
<keyword evidence="1" id="KW-0106">Calcium</keyword>
<dbReference type="EMBL" id="CAXKWB010122273">
    <property type="protein sequence ID" value="CAL4237695.1"/>
    <property type="molecule type" value="Genomic_DNA"/>
</dbReference>
<dbReference type="Pfam" id="PF10161">
    <property type="entry name" value="DDDD"/>
    <property type="match status" value="1"/>
</dbReference>
<keyword evidence="1" id="KW-0406">Ion transport</keyword>
<comment type="caution">
    <text evidence="2">The sequence shown here is derived from an EMBL/GenBank/DDBJ whole genome shotgun (WGS) entry which is preliminary data.</text>
</comment>
<evidence type="ECO:0000313" key="3">
    <source>
        <dbReference type="Proteomes" id="UP001497623"/>
    </source>
</evidence>
<reference evidence="2 3" key="1">
    <citation type="submission" date="2024-05" db="EMBL/GenBank/DDBJ databases">
        <authorList>
            <person name="Wallberg A."/>
        </authorList>
    </citation>
    <scope>NUCLEOTIDE SEQUENCE [LARGE SCALE GENOMIC DNA]</scope>
</reference>
<proteinExistence type="inferred from homology"/>
<comment type="function">
    <text evidence="1">Essential regulatory subunit of the mitochondrial calcium uniporter complex (uniplex), a complex that mediates calcium uptake into mitochondria.</text>
</comment>
<feature type="transmembrane region" description="Helical" evidence="1">
    <location>
        <begin position="66"/>
        <end position="91"/>
    </location>
</feature>
<keyword evidence="1" id="KW-0109">Calcium transport</keyword>
<evidence type="ECO:0000256" key="1">
    <source>
        <dbReference type="RuleBase" id="RU369077"/>
    </source>
</evidence>
<keyword evidence="1" id="KW-0809">Transit peptide</keyword>
<organism evidence="2 3">
    <name type="scientific">Meganyctiphanes norvegica</name>
    <name type="common">Northern krill</name>
    <name type="synonym">Thysanopoda norvegica</name>
    <dbReference type="NCBI Taxonomy" id="48144"/>
    <lineage>
        <taxon>Eukaryota</taxon>
        <taxon>Metazoa</taxon>
        <taxon>Ecdysozoa</taxon>
        <taxon>Arthropoda</taxon>
        <taxon>Crustacea</taxon>
        <taxon>Multicrustacea</taxon>
        <taxon>Malacostraca</taxon>
        <taxon>Eumalacostraca</taxon>
        <taxon>Eucarida</taxon>
        <taxon>Euphausiacea</taxon>
        <taxon>Euphausiidae</taxon>
        <taxon>Meganyctiphanes</taxon>
    </lineage>
</organism>
<dbReference type="AlphaFoldDB" id="A0AAV2SU84"/>
<dbReference type="Proteomes" id="UP001497623">
    <property type="component" value="Unassembled WGS sequence"/>
</dbReference>
<accession>A0AAV2SU84</accession>
<keyword evidence="1" id="KW-1133">Transmembrane helix</keyword>
<feature type="non-terminal residue" evidence="2">
    <location>
        <position position="106"/>
    </location>
</feature>